<dbReference type="PANTHER" id="PTHR34216:SF3">
    <property type="entry name" value="POLY-BETA-1,6-N-ACETYL-D-GLUCOSAMINE N-DEACETYLASE"/>
    <property type="match status" value="1"/>
</dbReference>
<feature type="domain" description="NodB homology" evidence="4">
    <location>
        <begin position="140"/>
        <end position="311"/>
    </location>
</feature>
<dbReference type="GO" id="GO:0005975">
    <property type="term" value="P:carbohydrate metabolic process"/>
    <property type="evidence" value="ECO:0007669"/>
    <property type="project" value="InterPro"/>
</dbReference>
<gene>
    <name evidence="5" type="ORF">OE104_07840</name>
</gene>
<dbReference type="PANTHER" id="PTHR34216">
    <property type="match status" value="1"/>
</dbReference>
<reference evidence="5" key="1">
    <citation type="submission" date="2022-09" db="EMBL/GenBank/DDBJ databases">
        <title>Complete Genomes of Fervidibacillus albus and Fervidibacillus halotolerans isolated from tidal flat sediments.</title>
        <authorList>
            <person name="Kwon K.K."/>
            <person name="Yang S.-H."/>
            <person name="Park M.J."/>
            <person name="Oh H.-M."/>
        </authorList>
    </citation>
    <scope>NUCLEOTIDE SEQUENCE</scope>
    <source>
        <strain evidence="5">MEBiC13591</strain>
    </source>
</reference>
<dbReference type="InterPro" id="IPR011330">
    <property type="entry name" value="Glyco_hydro/deAcase_b/a-brl"/>
</dbReference>
<evidence type="ECO:0000256" key="2">
    <source>
        <dbReference type="ARBA" id="ARBA00022729"/>
    </source>
</evidence>
<organism evidence="5 6">
    <name type="scientific">Fervidibacillus albus</name>
    <dbReference type="NCBI Taxonomy" id="2980026"/>
    <lineage>
        <taxon>Bacteria</taxon>
        <taxon>Bacillati</taxon>
        <taxon>Bacillota</taxon>
        <taxon>Bacilli</taxon>
        <taxon>Bacillales</taxon>
        <taxon>Bacillaceae</taxon>
        <taxon>Fervidibacillus</taxon>
    </lineage>
</organism>
<evidence type="ECO:0000313" key="5">
    <source>
        <dbReference type="EMBL" id="WAA08559.1"/>
    </source>
</evidence>
<accession>A0A9E8LTK9</accession>
<dbReference type="Proteomes" id="UP001164718">
    <property type="component" value="Chromosome"/>
</dbReference>
<dbReference type="GO" id="GO:0016810">
    <property type="term" value="F:hydrolase activity, acting on carbon-nitrogen (but not peptide) bonds"/>
    <property type="evidence" value="ECO:0007669"/>
    <property type="project" value="InterPro"/>
</dbReference>
<dbReference type="SUPFAM" id="SSF88713">
    <property type="entry name" value="Glycoside hydrolase/deacetylase"/>
    <property type="match status" value="1"/>
</dbReference>
<name>A0A9E8LTK9_9BACI</name>
<feature type="transmembrane region" description="Helical" evidence="3">
    <location>
        <begin position="7"/>
        <end position="30"/>
    </location>
</feature>
<keyword evidence="3" id="KW-0812">Transmembrane</keyword>
<dbReference type="KEGG" id="faf:OE104_07840"/>
<comment type="subcellular location">
    <subcellularLocation>
        <location evidence="1">Secreted</location>
    </subcellularLocation>
</comment>
<dbReference type="Pfam" id="PF01522">
    <property type="entry name" value="Polysacc_deac_1"/>
    <property type="match status" value="1"/>
</dbReference>
<protein>
    <submittedName>
        <fullName evidence="5">Polysaccharide deacetylase family protein</fullName>
    </submittedName>
</protein>
<dbReference type="Gene3D" id="3.20.20.370">
    <property type="entry name" value="Glycoside hydrolase/deacetylase"/>
    <property type="match status" value="1"/>
</dbReference>
<dbReference type="GO" id="GO:0005576">
    <property type="term" value="C:extracellular region"/>
    <property type="evidence" value="ECO:0007669"/>
    <property type="project" value="UniProtKB-SubCell"/>
</dbReference>
<keyword evidence="2" id="KW-0732">Signal</keyword>
<dbReference type="PROSITE" id="PS51677">
    <property type="entry name" value="NODB"/>
    <property type="match status" value="1"/>
</dbReference>
<keyword evidence="3" id="KW-1133">Transmembrane helix</keyword>
<dbReference type="CDD" id="cd10966">
    <property type="entry name" value="CE4_yadE_5s"/>
    <property type="match status" value="1"/>
</dbReference>
<evidence type="ECO:0000259" key="4">
    <source>
        <dbReference type="PROSITE" id="PS51677"/>
    </source>
</evidence>
<dbReference type="InterPro" id="IPR051398">
    <property type="entry name" value="Polysacch_Deacetylase"/>
</dbReference>
<keyword evidence="6" id="KW-1185">Reference proteome</keyword>
<keyword evidence="3" id="KW-0472">Membrane</keyword>
<evidence type="ECO:0000313" key="6">
    <source>
        <dbReference type="Proteomes" id="UP001164718"/>
    </source>
</evidence>
<dbReference type="RefSeq" id="WP_275416336.1">
    <property type="nucleotide sequence ID" value="NZ_CP106878.1"/>
</dbReference>
<dbReference type="EMBL" id="CP106878">
    <property type="protein sequence ID" value="WAA08559.1"/>
    <property type="molecule type" value="Genomic_DNA"/>
</dbReference>
<sequence length="311" mass="36407">MKRYIENVFFTASFIVIFAFIIKTFSSYFIQAVTHQIPVFPANRSLFSEQEQKWTDNVRFFDLAEGEQAEQVTVLLYHRVIDDQDISKIHYGNDGKLYDTIVKRSEFEKQMNYLREENYVTLTAKEFQLFMQGNLNVPKKSVVITFDDGFKDNFVEAYPILKANNFSAINFLITGFVSERNEKYQASNAQYFSLDEIKQSSSVFEFLSHTYNFHRKTKEGMAYLKAKSKEEVKEDISTSLINLNGRNRAFAYPYGEYNEETINILKELGIEMAFTVEYKDAKPGLSMYEIPRKTVFPEDTIRDFIAKIHHD</sequence>
<evidence type="ECO:0000256" key="1">
    <source>
        <dbReference type="ARBA" id="ARBA00004613"/>
    </source>
</evidence>
<evidence type="ECO:0000256" key="3">
    <source>
        <dbReference type="SAM" id="Phobius"/>
    </source>
</evidence>
<dbReference type="InterPro" id="IPR002509">
    <property type="entry name" value="NODB_dom"/>
</dbReference>
<dbReference type="AlphaFoldDB" id="A0A9E8LTK9"/>
<proteinExistence type="predicted"/>